<gene>
    <name evidence="3" type="ORF">Q9K02_06710</name>
</gene>
<dbReference type="EMBL" id="JAVAIM010000001">
    <property type="protein sequence ID" value="MDP4574829.1"/>
    <property type="molecule type" value="Genomic_DNA"/>
</dbReference>
<dbReference type="NCBIfam" id="TIGR01451">
    <property type="entry name" value="B_ant_repeat"/>
    <property type="match status" value="1"/>
</dbReference>
<keyword evidence="1" id="KW-0732">Signal</keyword>
<evidence type="ECO:0000313" key="4">
    <source>
        <dbReference type="Proteomes" id="UP001240639"/>
    </source>
</evidence>
<sequence length="348" mass="35093">MKRTSRLLGAVSIVPLIALGASPALAAGTDAGTTIQNTVSVSYQVGGVTQNDQEATDEFVVDRKIDLTVAEVGGTQTVVSPGSTQQVTTFQVTNLSNDTADFGLTVDQQAGGAGAFGGTDNFDTTNTLIYVDTDGDGDWTDEVAVTYIDELAPDETRTIFVVSDVPIDQVTGDVATVILTATAYAGGTAGSQGALLATSATNTVDAVDTVLADGAGETDAQYDGAFSAADDYVVSAAALTVTKISSVIEDPVSGTTNPKAIPGATIQYCISVTNAAGSATATGVNVTDDVPTGLTYTDTNFPVSTNSTSCDVAGATGTGSYADPTVSGTLDDIAAGETRTLIFQAIID</sequence>
<dbReference type="InterPro" id="IPR001434">
    <property type="entry name" value="OmcB-like_DUF11"/>
</dbReference>
<dbReference type="Pfam" id="PF01345">
    <property type="entry name" value="DUF11"/>
    <property type="match status" value="1"/>
</dbReference>
<comment type="caution">
    <text evidence="3">The sequence shown here is derived from an EMBL/GenBank/DDBJ whole genome shotgun (WGS) entry which is preliminary data.</text>
</comment>
<evidence type="ECO:0000313" key="3">
    <source>
        <dbReference type="EMBL" id="MDP4574829.1"/>
    </source>
</evidence>
<feature type="domain" description="DUF11" evidence="2">
    <location>
        <begin position="256"/>
        <end position="346"/>
    </location>
</feature>
<accession>A0ABT9HNV8</accession>
<organism evidence="3 4">
    <name type="scientific">Qipengyuania profundimaris</name>
    <dbReference type="NCBI Taxonomy" id="3067652"/>
    <lineage>
        <taxon>Bacteria</taxon>
        <taxon>Pseudomonadati</taxon>
        <taxon>Pseudomonadota</taxon>
        <taxon>Alphaproteobacteria</taxon>
        <taxon>Sphingomonadales</taxon>
        <taxon>Erythrobacteraceae</taxon>
        <taxon>Qipengyuania</taxon>
    </lineage>
</organism>
<dbReference type="InterPro" id="IPR047589">
    <property type="entry name" value="DUF11_rpt"/>
</dbReference>
<keyword evidence="4" id="KW-1185">Reference proteome</keyword>
<feature type="chain" id="PRO_5045762610" description="DUF11 domain-containing protein" evidence="1">
    <location>
        <begin position="27"/>
        <end position="348"/>
    </location>
</feature>
<dbReference type="Proteomes" id="UP001240639">
    <property type="component" value="Unassembled WGS sequence"/>
</dbReference>
<evidence type="ECO:0000259" key="2">
    <source>
        <dbReference type="Pfam" id="PF01345"/>
    </source>
</evidence>
<protein>
    <recommendedName>
        <fullName evidence="2">DUF11 domain-containing protein</fullName>
    </recommendedName>
</protein>
<feature type="signal peptide" evidence="1">
    <location>
        <begin position="1"/>
        <end position="26"/>
    </location>
</feature>
<proteinExistence type="predicted"/>
<name>A0ABT9HNV8_9SPHN</name>
<evidence type="ECO:0000256" key="1">
    <source>
        <dbReference type="SAM" id="SignalP"/>
    </source>
</evidence>
<dbReference type="RefSeq" id="WP_305932199.1">
    <property type="nucleotide sequence ID" value="NZ_JAVAIM010000001.1"/>
</dbReference>
<reference evidence="3 4" key="1">
    <citation type="submission" date="2023-08" db="EMBL/GenBank/DDBJ databases">
        <title>genomic of G39.</title>
        <authorList>
            <person name="Wang Y."/>
        </authorList>
    </citation>
    <scope>NUCLEOTIDE SEQUENCE [LARGE SCALE GENOMIC DNA]</scope>
    <source>
        <strain evidence="3 4">G39</strain>
    </source>
</reference>